<name>A0A913XD71_EXADI</name>
<dbReference type="PANTHER" id="PTHR12245:SF16">
    <property type="entry name" value="SPRY DOMAIN-CONTAINING SOCS BOX PROTEIN 3-LIKE"/>
    <property type="match status" value="1"/>
</dbReference>
<reference evidence="9" key="1">
    <citation type="submission" date="2022-11" db="UniProtKB">
        <authorList>
            <consortium name="EnsemblMetazoa"/>
        </authorList>
    </citation>
    <scope>IDENTIFICATION</scope>
</reference>
<comment type="similarity">
    <text evidence="3">Belongs to the SPSB family.</text>
</comment>
<evidence type="ECO:0000313" key="10">
    <source>
        <dbReference type="Proteomes" id="UP000887567"/>
    </source>
</evidence>
<dbReference type="AlphaFoldDB" id="A0A913XD71"/>
<dbReference type="RefSeq" id="XP_020902863.1">
    <property type="nucleotide sequence ID" value="XM_021047204.2"/>
</dbReference>
<dbReference type="PANTHER" id="PTHR12245">
    <property type="entry name" value="SPRY DOMAIN CONTAINING SOCS BOX PROTEIN"/>
    <property type="match status" value="1"/>
</dbReference>
<evidence type="ECO:0000256" key="1">
    <source>
        <dbReference type="ARBA" id="ARBA00004123"/>
    </source>
</evidence>
<evidence type="ECO:0000256" key="6">
    <source>
        <dbReference type="ARBA" id="ARBA00023242"/>
    </source>
</evidence>
<dbReference type="Gene3D" id="2.60.120.920">
    <property type="match status" value="1"/>
</dbReference>
<dbReference type="GO" id="GO:0005737">
    <property type="term" value="C:cytoplasm"/>
    <property type="evidence" value="ECO:0007669"/>
    <property type="project" value="UniProtKB-SubCell"/>
</dbReference>
<dbReference type="InterPro" id="IPR036036">
    <property type="entry name" value="SOCS_box-like_dom_sf"/>
</dbReference>
<dbReference type="EnsemblMetazoa" id="XM_021047204.2">
    <property type="protein sequence ID" value="XP_020902863.1"/>
    <property type="gene ID" value="LOC110241337"/>
</dbReference>
<evidence type="ECO:0000256" key="2">
    <source>
        <dbReference type="ARBA" id="ARBA00004496"/>
    </source>
</evidence>
<dbReference type="PROSITE" id="PS50225">
    <property type="entry name" value="SOCS"/>
    <property type="match status" value="1"/>
</dbReference>
<keyword evidence="6" id="KW-0539">Nucleus</keyword>
<dbReference type="InterPro" id="IPR050672">
    <property type="entry name" value="FBXO45-Fsn/SPSB_families"/>
</dbReference>
<proteinExistence type="inferred from homology"/>
<dbReference type="InterPro" id="IPR001870">
    <property type="entry name" value="B30.2/SPRY"/>
</dbReference>
<dbReference type="SUPFAM" id="SSF49899">
    <property type="entry name" value="Concanavalin A-like lectins/glucanases"/>
    <property type="match status" value="1"/>
</dbReference>
<dbReference type="InterPro" id="IPR013320">
    <property type="entry name" value="ConA-like_dom_sf"/>
</dbReference>
<evidence type="ECO:0000313" key="9">
    <source>
        <dbReference type="EnsemblMetazoa" id="XP_020902863.1"/>
    </source>
</evidence>
<dbReference type="GO" id="GO:0005634">
    <property type="term" value="C:nucleus"/>
    <property type="evidence" value="ECO:0007669"/>
    <property type="project" value="UniProtKB-SubCell"/>
</dbReference>
<dbReference type="GO" id="GO:0035556">
    <property type="term" value="P:intracellular signal transduction"/>
    <property type="evidence" value="ECO:0007669"/>
    <property type="project" value="InterPro"/>
</dbReference>
<dbReference type="InterPro" id="IPR003877">
    <property type="entry name" value="SPRY_dom"/>
</dbReference>
<dbReference type="GO" id="GO:0019005">
    <property type="term" value="C:SCF ubiquitin ligase complex"/>
    <property type="evidence" value="ECO:0007669"/>
    <property type="project" value="TreeGrafter"/>
</dbReference>
<dbReference type="FunFam" id="2.60.120.920:FF:000079">
    <property type="entry name" value="Predicted protein"/>
    <property type="match status" value="1"/>
</dbReference>
<evidence type="ECO:0000259" key="7">
    <source>
        <dbReference type="PROSITE" id="PS50188"/>
    </source>
</evidence>
<comment type="subcellular location">
    <subcellularLocation>
        <location evidence="2">Cytoplasm</location>
    </subcellularLocation>
    <subcellularLocation>
        <location evidence="1">Nucleus</location>
    </subcellularLocation>
</comment>
<dbReference type="OrthoDB" id="5951542at2759"/>
<feature type="domain" description="SOCS box" evidence="8">
    <location>
        <begin position="198"/>
        <end position="232"/>
    </location>
</feature>
<dbReference type="SUPFAM" id="SSF158235">
    <property type="entry name" value="SOCS box-like"/>
    <property type="match status" value="1"/>
</dbReference>
<evidence type="ECO:0000256" key="5">
    <source>
        <dbReference type="ARBA" id="ARBA00022490"/>
    </source>
</evidence>
<sequence>MGFLIEEHQDEFTPWTDSFKEHWTWDKNNRSPDVYLCLDNRLACFHTDPVTMSTGTAAVRGNKAFTHGKHYWEVKLSDIYGTSVMVGVGTKNAALHTGNYEYVNLIGRDKQSWGLSHKGEIWHNGIKTKFCDPFFDATVIGILLDMDFGTLSFFKNKQLLGVAFTGVGIDYPELYPIVSSTAAESEVEIGDCSCKYTSLQDQCCKTILKYVPKDKVNMLPLPPVICGILHDT</sequence>
<dbReference type="InterPro" id="IPR035754">
    <property type="entry name" value="SPRY_SPSB3"/>
</dbReference>
<protein>
    <recommendedName>
        <fullName evidence="4">SPRY domain-containing SOCS box protein 3</fullName>
    </recommendedName>
</protein>
<evidence type="ECO:0000256" key="4">
    <source>
        <dbReference type="ARBA" id="ARBA00014684"/>
    </source>
</evidence>
<dbReference type="Proteomes" id="UP000887567">
    <property type="component" value="Unplaced"/>
</dbReference>
<accession>A0A913XD71</accession>
<keyword evidence="10" id="KW-1185">Reference proteome</keyword>
<feature type="domain" description="B30.2/SPRY" evidence="7">
    <location>
        <begin position="3"/>
        <end position="196"/>
    </location>
</feature>
<organism evidence="9 10">
    <name type="scientific">Exaiptasia diaphana</name>
    <name type="common">Tropical sea anemone</name>
    <name type="synonym">Aiptasia pulchella</name>
    <dbReference type="NCBI Taxonomy" id="2652724"/>
    <lineage>
        <taxon>Eukaryota</taxon>
        <taxon>Metazoa</taxon>
        <taxon>Cnidaria</taxon>
        <taxon>Anthozoa</taxon>
        <taxon>Hexacorallia</taxon>
        <taxon>Actiniaria</taxon>
        <taxon>Aiptasiidae</taxon>
        <taxon>Exaiptasia</taxon>
    </lineage>
</organism>
<dbReference type="Pfam" id="PF00622">
    <property type="entry name" value="SPRY"/>
    <property type="match status" value="1"/>
</dbReference>
<dbReference type="PROSITE" id="PS50188">
    <property type="entry name" value="B302_SPRY"/>
    <property type="match status" value="1"/>
</dbReference>
<dbReference type="GeneID" id="110241337"/>
<evidence type="ECO:0000256" key="3">
    <source>
        <dbReference type="ARBA" id="ARBA00010910"/>
    </source>
</evidence>
<keyword evidence="5" id="KW-0963">Cytoplasm</keyword>
<dbReference type="InterPro" id="IPR043136">
    <property type="entry name" value="B30.2/SPRY_sf"/>
</dbReference>
<dbReference type="CDD" id="cd12876">
    <property type="entry name" value="SPRY_SOCS3"/>
    <property type="match status" value="1"/>
</dbReference>
<dbReference type="GO" id="GO:0043161">
    <property type="term" value="P:proteasome-mediated ubiquitin-dependent protein catabolic process"/>
    <property type="evidence" value="ECO:0007669"/>
    <property type="project" value="TreeGrafter"/>
</dbReference>
<evidence type="ECO:0000259" key="8">
    <source>
        <dbReference type="PROSITE" id="PS50225"/>
    </source>
</evidence>
<dbReference type="SMART" id="SM00449">
    <property type="entry name" value="SPRY"/>
    <property type="match status" value="1"/>
</dbReference>
<dbReference type="InterPro" id="IPR001496">
    <property type="entry name" value="SOCS_box"/>
</dbReference>